<organism evidence="2 3">
    <name type="scientific">Candidatus Jorgensenbacteria bacterium GW2011_GWA2_45_13</name>
    <dbReference type="NCBI Taxonomy" id="1618662"/>
    <lineage>
        <taxon>Bacteria</taxon>
        <taxon>Candidatus Joergenseniibacteriota</taxon>
    </lineage>
</organism>
<keyword evidence="1" id="KW-0812">Transmembrane</keyword>
<feature type="transmembrane region" description="Helical" evidence="1">
    <location>
        <begin position="7"/>
        <end position="25"/>
    </location>
</feature>
<protein>
    <submittedName>
        <fullName evidence="2">Uncharacterized protein</fullName>
    </submittedName>
</protein>
<comment type="caution">
    <text evidence="2">The sequence shown here is derived from an EMBL/GenBank/DDBJ whole genome shotgun (WGS) entry which is preliminary data.</text>
</comment>
<evidence type="ECO:0000313" key="2">
    <source>
        <dbReference type="EMBL" id="KKT90695.1"/>
    </source>
</evidence>
<reference evidence="2 3" key="1">
    <citation type="journal article" date="2015" name="Nature">
        <title>rRNA introns, odd ribosomes, and small enigmatic genomes across a large radiation of phyla.</title>
        <authorList>
            <person name="Brown C.T."/>
            <person name="Hug L.A."/>
            <person name="Thomas B.C."/>
            <person name="Sharon I."/>
            <person name="Castelle C.J."/>
            <person name="Singh A."/>
            <person name="Wilkins M.J."/>
            <person name="Williams K.H."/>
            <person name="Banfield J.F."/>
        </authorList>
    </citation>
    <scope>NUCLEOTIDE SEQUENCE [LARGE SCALE GENOMIC DNA]</scope>
</reference>
<feature type="transmembrane region" description="Helical" evidence="1">
    <location>
        <begin position="80"/>
        <end position="100"/>
    </location>
</feature>
<feature type="transmembrane region" description="Helical" evidence="1">
    <location>
        <begin position="106"/>
        <end position="128"/>
    </location>
</feature>
<gene>
    <name evidence="2" type="ORF">UW92_C0030G0023</name>
</gene>
<proteinExistence type="predicted"/>
<keyword evidence="1" id="KW-0472">Membrane</keyword>
<keyword evidence="1" id="KW-1133">Transmembrane helix</keyword>
<dbReference type="Proteomes" id="UP000033966">
    <property type="component" value="Unassembled WGS sequence"/>
</dbReference>
<sequence>MIKKGNVTLFGTLYTSIFFPLGIILIFPKQWLFVLAMNALCISFMVLIIRSEIYKRTSEFVTMKINPFKLPVMRPIVKKIFISLALVSAVISFLSVSRFVNDPENRIWFTVGYVFGFNVFVEIFRGTYFGGKNILRRIQWKL</sequence>
<accession>A0A0G1L4M5</accession>
<feature type="transmembrane region" description="Helical" evidence="1">
    <location>
        <begin position="31"/>
        <end position="49"/>
    </location>
</feature>
<evidence type="ECO:0000256" key="1">
    <source>
        <dbReference type="SAM" id="Phobius"/>
    </source>
</evidence>
<dbReference type="EMBL" id="LCKF01000030">
    <property type="protein sequence ID" value="KKT90695.1"/>
    <property type="molecule type" value="Genomic_DNA"/>
</dbReference>
<name>A0A0G1L4M5_9BACT</name>
<evidence type="ECO:0000313" key="3">
    <source>
        <dbReference type="Proteomes" id="UP000033966"/>
    </source>
</evidence>
<dbReference type="AlphaFoldDB" id="A0A0G1L4M5"/>